<dbReference type="Gene3D" id="3.30.565.10">
    <property type="entry name" value="Histidine kinase-like ATPase, C-terminal domain"/>
    <property type="match status" value="1"/>
</dbReference>
<feature type="transmembrane region" description="Helical" evidence="1">
    <location>
        <begin position="41"/>
        <end position="63"/>
    </location>
</feature>
<dbReference type="Pfam" id="PF06580">
    <property type="entry name" value="His_kinase"/>
    <property type="match status" value="1"/>
</dbReference>
<evidence type="ECO:0000259" key="2">
    <source>
        <dbReference type="Pfam" id="PF06580"/>
    </source>
</evidence>
<dbReference type="OrthoDB" id="9809908at2"/>
<feature type="transmembrane region" description="Helical" evidence="1">
    <location>
        <begin position="7"/>
        <end position="26"/>
    </location>
</feature>
<keyword evidence="1" id="KW-0812">Transmembrane</keyword>
<dbReference type="SUPFAM" id="SSF55874">
    <property type="entry name" value="ATPase domain of HSP90 chaperone/DNA topoisomerase II/histidine kinase"/>
    <property type="match status" value="1"/>
</dbReference>
<accession>A0A372NUZ9</accession>
<feature type="transmembrane region" description="Helical" evidence="1">
    <location>
        <begin position="121"/>
        <end position="139"/>
    </location>
</feature>
<proteinExistence type="predicted"/>
<comment type="caution">
    <text evidence="3">The sequence shown here is derived from an EMBL/GenBank/DDBJ whole genome shotgun (WGS) entry which is preliminary data.</text>
</comment>
<organism evidence="3 4">
    <name type="scientific">Mucilaginibacter conchicola</name>
    <dbReference type="NCBI Taxonomy" id="2303333"/>
    <lineage>
        <taxon>Bacteria</taxon>
        <taxon>Pseudomonadati</taxon>
        <taxon>Bacteroidota</taxon>
        <taxon>Sphingobacteriia</taxon>
        <taxon>Sphingobacteriales</taxon>
        <taxon>Sphingobacteriaceae</taxon>
        <taxon>Mucilaginibacter</taxon>
    </lineage>
</organism>
<dbReference type="GO" id="GO:0000155">
    <property type="term" value="F:phosphorelay sensor kinase activity"/>
    <property type="evidence" value="ECO:0007669"/>
    <property type="project" value="InterPro"/>
</dbReference>
<dbReference type="Proteomes" id="UP000264217">
    <property type="component" value="Unassembled WGS sequence"/>
</dbReference>
<dbReference type="EMBL" id="QWDC01000002">
    <property type="protein sequence ID" value="RFZ92771.1"/>
    <property type="molecule type" value="Genomic_DNA"/>
</dbReference>
<feature type="domain" description="Signal transduction histidine kinase internal region" evidence="2">
    <location>
        <begin position="159"/>
        <end position="233"/>
    </location>
</feature>
<keyword evidence="4" id="KW-1185">Reference proteome</keyword>
<dbReference type="PANTHER" id="PTHR34220">
    <property type="entry name" value="SENSOR HISTIDINE KINASE YPDA"/>
    <property type="match status" value="1"/>
</dbReference>
<name>A0A372NUZ9_9SPHI</name>
<dbReference type="InterPro" id="IPR050640">
    <property type="entry name" value="Bact_2-comp_sensor_kinase"/>
</dbReference>
<evidence type="ECO:0000256" key="1">
    <source>
        <dbReference type="SAM" id="Phobius"/>
    </source>
</evidence>
<reference evidence="3 4" key="1">
    <citation type="submission" date="2018-08" db="EMBL/GenBank/DDBJ databases">
        <title>Mucilaginibacter sp. MYSH2.</title>
        <authorList>
            <person name="Seo T."/>
        </authorList>
    </citation>
    <scope>NUCLEOTIDE SEQUENCE [LARGE SCALE GENOMIC DNA]</scope>
    <source>
        <strain evidence="3 4">MYSH2</strain>
    </source>
</reference>
<dbReference type="PANTHER" id="PTHR34220:SF7">
    <property type="entry name" value="SENSOR HISTIDINE KINASE YPDA"/>
    <property type="match status" value="1"/>
</dbReference>
<gene>
    <name evidence="3" type="ORF">D0C36_15345</name>
</gene>
<dbReference type="InterPro" id="IPR036890">
    <property type="entry name" value="HATPase_C_sf"/>
</dbReference>
<evidence type="ECO:0000313" key="4">
    <source>
        <dbReference type="Proteomes" id="UP000264217"/>
    </source>
</evidence>
<keyword evidence="3" id="KW-0808">Transferase</keyword>
<dbReference type="GO" id="GO:0016020">
    <property type="term" value="C:membrane"/>
    <property type="evidence" value="ECO:0007669"/>
    <property type="project" value="InterPro"/>
</dbReference>
<feature type="transmembrane region" description="Helical" evidence="1">
    <location>
        <begin position="75"/>
        <end position="93"/>
    </location>
</feature>
<keyword evidence="1" id="KW-0472">Membrane</keyword>
<dbReference type="AlphaFoldDB" id="A0A372NUZ9"/>
<evidence type="ECO:0000313" key="3">
    <source>
        <dbReference type="EMBL" id="RFZ92771.1"/>
    </source>
</evidence>
<dbReference type="InterPro" id="IPR010559">
    <property type="entry name" value="Sig_transdc_His_kin_internal"/>
</dbReference>
<dbReference type="RefSeq" id="WP_117392479.1">
    <property type="nucleotide sequence ID" value="NZ_QWDC01000002.1"/>
</dbReference>
<sequence>MKRKQIIYIHIIAWSFLFISSVWLSHLSKGPQTTNEFLKNVLIQFCYQIIPISCFYASYFFVAPQFFVHKRYVHGVLYSVLTLIGLVTLRYVLEYYFFIPVLHFDNYRGHPWPVTDYVENVFFYYFPKYFIYGQLYFFAESWYRDKQLKQELLQEKSTAELAFLRSQMNPHFLFNTINDIYSLTYQRSERAPDALLKLSELLRYMLRDGNADMMPLSREIQYLENVIELQRISAKGDAYINFNVEGYVGQQQVASLIFISFVENAFKHGVLNDRDNPVDIHLTATGQAISFAISNKKNNAQKDHTGGIGLSNVKRRLQLIYPQKHELDVKDDGEFYNVNLVLQTGL</sequence>
<keyword evidence="1" id="KW-1133">Transmembrane helix</keyword>
<protein>
    <submittedName>
        <fullName evidence="3">Histidine kinase</fullName>
    </submittedName>
</protein>
<keyword evidence="3" id="KW-0418">Kinase</keyword>